<dbReference type="CDD" id="cd01741">
    <property type="entry name" value="GATase1_1"/>
    <property type="match status" value="1"/>
</dbReference>
<dbReference type="GO" id="GO:0016740">
    <property type="term" value="F:transferase activity"/>
    <property type="evidence" value="ECO:0007669"/>
    <property type="project" value="UniProtKB-KW"/>
</dbReference>
<dbReference type="InterPro" id="IPR044992">
    <property type="entry name" value="ChyE-like"/>
</dbReference>
<keyword evidence="2" id="KW-0315">Glutamine amidotransferase</keyword>
<gene>
    <name evidence="2" type="ORF">SAMN05444169_3676</name>
</gene>
<dbReference type="Gene3D" id="3.40.50.880">
    <property type="match status" value="1"/>
</dbReference>
<dbReference type="Proteomes" id="UP000190675">
    <property type="component" value="Chromosome I"/>
</dbReference>
<dbReference type="GO" id="GO:0005829">
    <property type="term" value="C:cytosol"/>
    <property type="evidence" value="ECO:0007669"/>
    <property type="project" value="TreeGrafter"/>
</dbReference>
<dbReference type="PANTHER" id="PTHR42695">
    <property type="entry name" value="GLUTAMINE AMIDOTRANSFERASE YLR126C-RELATED"/>
    <property type="match status" value="1"/>
</dbReference>
<sequence length="238" mass="25256">MPKITIVETGLVSPERRARHGSFPQMFERMISQADASASFATVRLVDGEALPDPAGLEAILITGSSAGVYDDLDWIAPLERFVRAAYQARVPMAGICFGHQLIAQALGGTVRKSERGWGIGRHVYHVVPDNGVIDGEKIAIACSHQDQVIEPPAGATTILHSAFTPHAGLVYANGAVLSVQPHPEFTAAFAHICCEKAGQDSAPETLVATAKASLQQPLDSADLGRAIARFLAKPRTS</sequence>
<keyword evidence="2" id="KW-0808">Transferase</keyword>
<dbReference type="RefSeq" id="WP_079573491.1">
    <property type="nucleotide sequence ID" value="NZ_LT670818.1"/>
</dbReference>
<proteinExistence type="predicted"/>
<protein>
    <submittedName>
        <fullName evidence="2">GMP synthase-Glutamine amidotransferase</fullName>
    </submittedName>
</protein>
<dbReference type="AlphaFoldDB" id="A0A1M5LUW8"/>
<accession>A0A1M5LUW8</accession>
<dbReference type="InterPro" id="IPR029062">
    <property type="entry name" value="Class_I_gatase-like"/>
</dbReference>
<evidence type="ECO:0000313" key="2">
    <source>
        <dbReference type="EMBL" id="SHG68922.1"/>
    </source>
</evidence>
<dbReference type="SUPFAM" id="SSF52317">
    <property type="entry name" value="Class I glutamine amidotransferase-like"/>
    <property type="match status" value="1"/>
</dbReference>
<evidence type="ECO:0000259" key="1">
    <source>
        <dbReference type="Pfam" id="PF00117"/>
    </source>
</evidence>
<name>A0A1M5LUW8_9BRAD</name>
<evidence type="ECO:0000313" key="3">
    <source>
        <dbReference type="Proteomes" id="UP000190675"/>
    </source>
</evidence>
<organism evidence="2 3">
    <name type="scientific">Bradyrhizobium erythrophlei</name>
    <dbReference type="NCBI Taxonomy" id="1437360"/>
    <lineage>
        <taxon>Bacteria</taxon>
        <taxon>Pseudomonadati</taxon>
        <taxon>Pseudomonadota</taxon>
        <taxon>Alphaproteobacteria</taxon>
        <taxon>Hyphomicrobiales</taxon>
        <taxon>Nitrobacteraceae</taxon>
        <taxon>Bradyrhizobium</taxon>
    </lineage>
</organism>
<dbReference type="PROSITE" id="PS51273">
    <property type="entry name" value="GATASE_TYPE_1"/>
    <property type="match status" value="1"/>
</dbReference>
<dbReference type="OrthoDB" id="9794816at2"/>
<dbReference type="Pfam" id="PF00117">
    <property type="entry name" value="GATase"/>
    <property type="match status" value="1"/>
</dbReference>
<feature type="domain" description="Glutamine amidotransferase" evidence="1">
    <location>
        <begin position="58"/>
        <end position="187"/>
    </location>
</feature>
<reference evidence="2 3" key="1">
    <citation type="submission" date="2016-11" db="EMBL/GenBank/DDBJ databases">
        <authorList>
            <person name="Jaros S."/>
            <person name="Januszkiewicz K."/>
            <person name="Wedrychowicz H."/>
        </authorList>
    </citation>
    <scope>NUCLEOTIDE SEQUENCE [LARGE SCALE GENOMIC DNA]</scope>
    <source>
        <strain evidence="2 3">GAS242</strain>
    </source>
</reference>
<dbReference type="PANTHER" id="PTHR42695:SF5">
    <property type="entry name" value="GLUTAMINE AMIDOTRANSFERASE YLR126C-RELATED"/>
    <property type="match status" value="1"/>
</dbReference>
<dbReference type="EMBL" id="LT670818">
    <property type="protein sequence ID" value="SHG68922.1"/>
    <property type="molecule type" value="Genomic_DNA"/>
</dbReference>
<dbReference type="InterPro" id="IPR017926">
    <property type="entry name" value="GATASE"/>
</dbReference>